<protein>
    <recommendedName>
        <fullName evidence="5">TIGR00153 family protein</fullName>
    </recommendedName>
</protein>
<dbReference type="OrthoDB" id="68479at2157"/>
<accession>A0A097QRT1</accession>
<dbReference type="Gene3D" id="1.20.58.220">
    <property type="entry name" value="Phosphate transport system protein phou homolog 2, domain 2"/>
    <property type="match status" value="1"/>
</dbReference>
<dbReference type="Pfam" id="PF01865">
    <property type="entry name" value="PhoU_div"/>
    <property type="match status" value="1"/>
</dbReference>
<dbReference type="EMBL" id="CP008887">
    <property type="protein sequence ID" value="AIU69163.1"/>
    <property type="molecule type" value="Genomic_DNA"/>
</dbReference>
<dbReference type="RefSeq" id="WP_050002145.1">
    <property type="nucleotide sequence ID" value="NZ_CP008887.1"/>
</dbReference>
<dbReference type="InterPro" id="IPR038078">
    <property type="entry name" value="PhoU-like_sf"/>
</dbReference>
<dbReference type="PANTHER" id="PTHR36536:SF3">
    <property type="entry name" value="UPF0111 PROTEIN HI_1603"/>
    <property type="match status" value="1"/>
</dbReference>
<dbReference type="InterPro" id="IPR002727">
    <property type="entry name" value="DUF47"/>
</dbReference>
<dbReference type="KEGG" id="teu:TEU_01740"/>
<dbReference type="HOGENOM" id="CLU_104916_1_1_2"/>
<gene>
    <name evidence="3" type="ORF">TEU_01740</name>
</gene>
<comment type="similarity">
    <text evidence="1">Belongs to the UPF0111 family.</text>
</comment>
<dbReference type="STRING" id="1505907.TEU_01740"/>
<dbReference type="Proteomes" id="UP000029980">
    <property type="component" value="Chromosome"/>
</dbReference>
<proteinExistence type="inferred from homology"/>
<dbReference type="AlphaFoldDB" id="A0A097QRT1"/>
<dbReference type="InterPro" id="IPR018445">
    <property type="entry name" value="Put_Phosphate_transp_reg"/>
</dbReference>
<evidence type="ECO:0000313" key="4">
    <source>
        <dbReference type="Proteomes" id="UP000029980"/>
    </source>
</evidence>
<keyword evidence="2" id="KW-0175">Coiled coil</keyword>
<dbReference type="NCBIfam" id="TIGR00153">
    <property type="entry name" value="TIGR00153 family protein"/>
    <property type="match status" value="1"/>
</dbReference>
<evidence type="ECO:0000256" key="1">
    <source>
        <dbReference type="ARBA" id="ARBA00008591"/>
    </source>
</evidence>
<evidence type="ECO:0008006" key="5">
    <source>
        <dbReference type="Google" id="ProtNLM"/>
    </source>
</evidence>
<dbReference type="PANTHER" id="PTHR36536">
    <property type="entry name" value="UPF0111 PROTEIN HI_1603"/>
    <property type="match status" value="1"/>
</dbReference>
<organism evidence="3 4">
    <name type="scientific">Thermococcus eurythermalis</name>
    <dbReference type="NCBI Taxonomy" id="1505907"/>
    <lineage>
        <taxon>Archaea</taxon>
        <taxon>Methanobacteriati</taxon>
        <taxon>Methanobacteriota</taxon>
        <taxon>Thermococci</taxon>
        <taxon>Thermococcales</taxon>
        <taxon>Thermococcaceae</taxon>
        <taxon>Thermococcus</taxon>
    </lineage>
</organism>
<evidence type="ECO:0000313" key="3">
    <source>
        <dbReference type="EMBL" id="AIU69163.1"/>
    </source>
</evidence>
<feature type="coiled-coil region" evidence="2">
    <location>
        <begin position="37"/>
        <end position="64"/>
    </location>
</feature>
<dbReference type="GeneID" id="25152153"/>
<feature type="coiled-coil region" evidence="2">
    <location>
        <begin position="122"/>
        <end position="166"/>
    </location>
</feature>
<evidence type="ECO:0000256" key="2">
    <source>
        <dbReference type="SAM" id="Coils"/>
    </source>
</evidence>
<sequence length="215" mass="24382">MSLFGGKENDVFEAIDRHLNVVYETVKTFEKLIEAYLNGDFERAKELEEEVGTLESEADKLRRSIELMLYEGAFLPASRGDYVRLSELIDQVADAAESAAHTLILAKPKVPGELKNDLMNLVRESVKTYEKLMEAVKALNRDVDKAIELAKETEDLEENADEVEYRLKGMVFESETITTYAKLIWNQILTKIGDIADRAEDASDQVMLMAIKRRG</sequence>
<name>A0A097QRT1_9EURY</name>
<dbReference type="SUPFAM" id="SSF109755">
    <property type="entry name" value="PhoU-like"/>
    <property type="match status" value="1"/>
</dbReference>
<keyword evidence="4" id="KW-1185">Reference proteome</keyword>
<reference evidence="3 4" key="1">
    <citation type="journal article" date="2015" name="Int. J. Syst. Evol. Microbiol.">
        <title>Thermococcus eurythermalis sp. nov., a conditional piezophilic hyperthermophilic archaeon with a wide temperature range isolated from an oil-immersed chimney in the Guaymas Basin.</title>
        <authorList>
            <person name="Zhao W."/>
            <person name="Zeng X."/>
            <person name="Xiao X."/>
        </authorList>
    </citation>
    <scope>NUCLEOTIDE SEQUENCE [LARGE SCALE GENOMIC DNA]</scope>
    <source>
        <strain evidence="3 4">A501</strain>
    </source>
</reference>